<dbReference type="FunFam" id="1.25.40.10:FF:000090">
    <property type="entry name" value="Pentatricopeptide repeat-containing protein, chloroplastic"/>
    <property type="match status" value="1"/>
</dbReference>
<accession>A0A022QV59</accession>
<dbReference type="STRING" id="4155.A0A022QV59"/>
<evidence type="ECO:0000256" key="2">
    <source>
        <dbReference type="ARBA" id="ARBA00022737"/>
    </source>
</evidence>
<dbReference type="InterPro" id="IPR046960">
    <property type="entry name" value="PPR_At4g14850-like_plant"/>
</dbReference>
<gene>
    <name evidence="5" type="ORF">MIMGU_mgv1a018619mg</name>
</gene>
<feature type="repeat" description="PPR" evidence="3">
    <location>
        <begin position="260"/>
        <end position="294"/>
    </location>
</feature>
<dbReference type="GO" id="GO:0008270">
    <property type="term" value="F:zinc ion binding"/>
    <property type="evidence" value="ECO:0007669"/>
    <property type="project" value="InterPro"/>
</dbReference>
<organism evidence="5 6">
    <name type="scientific">Erythranthe guttata</name>
    <name type="common">Yellow monkey flower</name>
    <name type="synonym">Mimulus guttatus</name>
    <dbReference type="NCBI Taxonomy" id="4155"/>
    <lineage>
        <taxon>Eukaryota</taxon>
        <taxon>Viridiplantae</taxon>
        <taxon>Streptophyta</taxon>
        <taxon>Embryophyta</taxon>
        <taxon>Tracheophyta</taxon>
        <taxon>Spermatophyta</taxon>
        <taxon>Magnoliopsida</taxon>
        <taxon>eudicotyledons</taxon>
        <taxon>Gunneridae</taxon>
        <taxon>Pentapetalae</taxon>
        <taxon>asterids</taxon>
        <taxon>lamiids</taxon>
        <taxon>Lamiales</taxon>
        <taxon>Phrymaceae</taxon>
        <taxon>Erythranthe</taxon>
    </lineage>
</organism>
<proteinExistence type="inferred from homology"/>
<comment type="similarity">
    <text evidence="1">Belongs to the PPR family. PCMP-H subfamily.</text>
</comment>
<dbReference type="PhylomeDB" id="A0A022QV59"/>
<dbReference type="NCBIfam" id="TIGR00756">
    <property type="entry name" value="PPR"/>
    <property type="match status" value="3"/>
</dbReference>
<dbReference type="InterPro" id="IPR011990">
    <property type="entry name" value="TPR-like_helical_dom_sf"/>
</dbReference>
<evidence type="ECO:0000313" key="6">
    <source>
        <dbReference type="Proteomes" id="UP000030748"/>
    </source>
</evidence>
<dbReference type="InterPro" id="IPR032867">
    <property type="entry name" value="DYW_dom"/>
</dbReference>
<feature type="domain" description="DYW" evidence="4">
    <location>
        <begin position="475"/>
        <end position="555"/>
    </location>
</feature>
<dbReference type="GO" id="GO:0009451">
    <property type="term" value="P:RNA modification"/>
    <property type="evidence" value="ECO:0000318"/>
    <property type="project" value="GO_Central"/>
</dbReference>
<feature type="repeat" description="PPR" evidence="3">
    <location>
        <begin position="397"/>
        <end position="431"/>
    </location>
</feature>
<dbReference type="EMBL" id="KI630827">
    <property type="protein sequence ID" value="EYU32587.1"/>
    <property type="molecule type" value="Genomic_DNA"/>
</dbReference>
<evidence type="ECO:0000313" key="5">
    <source>
        <dbReference type="EMBL" id="EYU32587.1"/>
    </source>
</evidence>
<dbReference type="GO" id="GO:0003723">
    <property type="term" value="F:RNA binding"/>
    <property type="evidence" value="ECO:0007669"/>
    <property type="project" value="InterPro"/>
</dbReference>
<dbReference type="eggNOG" id="KOG4197">
    <property type="taxonomic scope" value="Eukaryota"/>
</dbReference>
<dbReference type="Pfam" id="PF13041">
    <property type="entry name" value="PPR_2"/>
    <property type="match status" value="1"/>
</dbReference>
<dbReference type="SUPFAM" id="SSF48452">
    <property type="entry name" value="TPR-like"/>
    <property type="match status" value="1"/>
</dbReference>
<evidence type="ECO:0000256" key="3">
    <source>
        <dbReference type="PROSITE-ProRule" id="PRU00708"/>
    </source>
</evidence>
<dbReference type="Pfam" id="PF20431">
    <property type="entry name" value="E_motif"/>
    <property type="match status" value="1"/>
</dbReference>
<dbReference type="PANTHER" id="PTHR47926:SF464">
    <property type="entry name" value="DYW DOMAIN-CONTAINING PROTEIN"/>
    <property type="match status" value="1"/>
</dbReference>
<name>A0A022QV59_ERYGU</name>
<keyword evidence="6" id="KW-1185">Reference proteome</keyword>
<dbReference type="Pfam" id="PF01535">
    <property type="entry name" value="PPR"/>
    <property type="match status" value="5"/>
</dbReference>
<dbReference type="InterPro" id="IPR046848">
    <property type="entry name" value="E_motif"/>
</dbReference>
<dbReference type="Proteomes" id="UP000030748">
    <property type="component" value="Unassembled WGS sequence"/>
</dbReference>
<dbReference type="InterPro" id="IPR002885">
    <property type="entry name" value="PPR_rpt"/>
</dbReference>
<evidence type="ECO:0000256" key="1">
    <source>
        <dbReference type="ARBA" id="ARBA00006643"/>
    </source>
</evidence>
<dbReference type="PROSITE" id="PS51375">
    <property type="entry name" value="PPR"/>
    <property type="match status" value="2"/>
</dbReference>
<dbReference type="Pfam" id="PF14432">
    <property type="entry name" value="DYW_deaminase"/>
    <property type="match status" value="1"/>
</dbReference>
<sequence>MAESGIDPRCVHVEAIKKGINPSSRENRVFFNNLITVYANSNLHSSALQLFHSIPRPNTVTWTSIITAFSNSPIAVGLFISMLRHPRRTLPNARTFATLLKTCASLPNHSLSPQLHSLSFKLCLHNSPFVASAFISVYSKSGNWNAACKVFDEMPYRDEVCFAAIINGLAQNKRPIDSLHYFILMKRQSIPSTFHSISGVLCAISRAAMLELCMAIHAHAVITGLDLDIYVATALIDGYGKCGLVEEARKLFNEFEIGSNLALWNAMMAAYALQGSKENVIELFNSMEKRGVRPDEYTFLAILTAFYNAGMAIETEMWLNKMKLDYKLNPWIEHYTCLIGAMGRSGRLEEAKEVASTMPYEPDAAVYRVLLSNCASIGNADSAWSLAEKLWEIEPNDDSAYVILSNVYAGASMWEEVKKVWKMMRERGVKKEVARSWIEVRGQNHVFFAGDKRHYRNEEIRAKVKELMVEIEKLGYVAKLDEILHEVEEKEKREFLWWHGEKLAPLRILKNLRMCRDCHEAFKYIGVVAEREIIVRDVHRYHRFLNGSCSCGDSW</sequence>
<dbReference type="AlphaFoldDB" id="A0A022QV59"/>
<reference evidence="5 6" key="1">
    <citation type="journal article" date="2013" name="Proc. Natl. Acad. Sci. U.S.A.">
        <title>Fine-scale variation in meiotic recombination in Mimulus inferred from population shotgun sequencing.</title>
        <authorList>
            <person name="Hellsten U."/>
            <person name="Wright K.M."/>
            <person name="Jenkins J."/>
            <person name="Shu S."/>
            <person name="Yuan Y."/>
            <person name="Wessler S.R."/>
            <person name="Schmutz J."/>
            <person name="Willis J.H."/>
            <person name="Rokhsar D.S."/>
        </authorList>
    </citation>
    <scope>NUCLEOTIDE SEQUENCE [LARGE SCALE GENOMIC DNA]</scope>
    <source>
        <strain evidence="6">cv. DUN x IM62</strain>
    </source>
</reference>
<protein>
    <recommendedName>
        <fullName evidence="4">DYW domain-containing protein</fullName>
    </recommendedName>
</protein>
<dbReference type="Gene3D" id="1.25.40.10">
    <property type="entry name" value="Tetratricopeptide repeat domain"/>
    <property type="match status" value="4"/>
</dbReference>
<keyword evidence="2" id="KW-0677">Repeat</keyword>
<dbReference type="PANTHER" id="PTHR47926">
    <property type="entry name" value="PENTATRICOPEPTIDE REPEAT-CONTAINING PROTEIN"/>
    <property type="match status" value="1"/>
</dbReference>
<evidence type="ECO:0000259" key="4">
    <source>
        <dbReference type="Pfam" id="PF14432"/>
    </source>
</evidence>